<organism evidence="2 3">
    <name type="scientific">Gonium pectorale</name>
    <name type="common">Green alga</name>
    <dbReference type="NCBI Taxonomy" id="33097"/>
    <lineage>
        <taxon>Eukaryota</taxon>
        <taxon>Viridiplantae</taxon>
        <taxon>Chlorophyta</taxon>
        <taxon>core chlorophytes</taxon>
        <taxon>Chlorophyceae</taxon>
        <taxon>CS clade</taxon>
        <taxon>Chlamydomonadales</taxon>
        <taxon>Volvocaceae</taxon>
        <taxon>Gonium</taxon>
    </lineage>
</organism>
<evidence type="ECO:0000256" key="1">
    <source>
        <dbReference type="SAM" id="MobiDB-lite"/>
    </source>
</evidence>
<feature type="compositionally biased region" description="Acidic residues" evidence="1">
    <location>
        <begin position="139"/>
        <end position="151"/>
    </location>
</feature>
<feature type="compositionally biased region" description="Gly residues" evidence="1">
    <location>
        <begin position="33"/>
        <end position="43"/>
    </location>
</feature>
<dbReference type="OrthoDB" id="515462at2759"/>
<feature type="region of interest" description="Disordered" evidence="1">
    <location>
        <begin position="335"/>
        <end position="455"/>
    </location>
</feature>
<evidence type="ECO:0008006" key="4">
    <source>
        <dbReference type="Google" id="ProtNLM"/>
    </source>
</evidence>
<feature type="compositionally biased region" description="Basic and acidic residues" evidence="1">
    <location>
        <begin position="380"/>
        <end position="396"/>
    </location>
</feature>
<evidence type="ECO:0000313" key="2">
    <source>
        <dbReference type="EMBL" id="KXZ48083.1"/>
    </source>
</evidence>
<gene>
    <name evidence="2" type="ORF">GPECTOR_30g178</name>
</gene>
<proteinExistence type="predicted"/>
<feature type="region of interest" description="Disordered" evidence="1">
    <location>
        <begin position="16"/>
        <end position="208"/>
    </location>
</feature>
<reference evidence="3" key="1">
    <citation type="journal article" date="2016" name="Nat. Commun.">
        <title>The Gonium pectorale genome demonstrates co-option of cell cycle regulation during the evolution of multicellularity.</title>
        <authorList>
            <person name="Hanschen E.R."/>
            <person name="Marriage T.N."/>
            <person name="Ferris P.J."/>
            <person name="Hamaji T."/>
            <person name="Toyoda A."/>
            <person name="Fujiyama A."/>
            <person name="Neme R."/>
            <person name="Noguchi H."/>
            <person name="Minakuchi Y."/>
            <person name="Suzuki M."/>
            <person name="Kawai-Toyooka H."/>
            <person name="Smith D.R."/>
            <person name="Sparks H."/>
            <person name="Anderson J."/>
            <person name="Bakaric R."/>
            <person name="Luria V."/>
            <person name="Karger A."/>
            <person name="Kirschner M.W."/>
            <person name="Durand P.M."/>
            <person name="Michod R.E."/>
            <person name="Nozaki H."/>
            <person name="Olson B.J."/>
        </authorList>
    </citation>
    <scope>NUCLEOTIDE SEQUENCE [LARGE SCALE GENOMIC DNA]</scope>
    <source>
        <strain evidence="3">NIES-2863</strain>
    </source>
</reference>
<dbReference type="AlphaFoldDB" id="A0A150GE77"/>
<dbReference type="Proteomes" id="UP000075714">
    <property type="component" value="Unassembled WGS sequence"/>
</dbReference>
<dbReference type="EMBL" id="LSYV01000031">
    <property type="protein sequence ID" value="KXZ48083.1"/>
    <property type="molecule type" value="Genomic_DNA"/>
</dbReference>
<accession>A0A150GE77</accession>
<feature type="compositionally biased region" description="Basic and acidic residues" evidence="1">
    <location>
        <begin position="45"/>
        <end position="58"/>
    </location>
</feature>
<protein>
    <recommendedName>
        <fullName evidence="4">SET domain-containing protein</fullName>
    </recommendedName>
</protein>
<feature type="compositionally biased region" description="Basic and acidic residues" evidence="1">
    <location>
        <begin position="198"/>
        <end position="208"/>
    </location>
</feature>
<dbReference type="SUPFAM" id="SSF82199">
    <property type="entry name" value="SET domain"/>
    <property type="match status" value="1"/>
</dbReference>
<evidence type="ECO:0000313" key="3">
    <source>
        <dbReference type="Proteomes" id="UP000075714"/>
    </source>
</evidence>
<feature type="compositionally biased region" description="Basic residues" evidence="1">
    <location>
        <begin position="343"/>
        <end position="352"/>
    </location>
</feature>
<feature type="compositionally biased region" description="Low complexity" evidence="1">
    <location>
        <begin position="180"/>
        <end position="189"/>
    </location>
</feature>
<dbReference type="InterPro" id="IPR046341">
    <property type="entry name" value="SET_dom_sf"/>
</dbReference>
<keyword evidence="3" id="KW-1185">Reference proteome</keyword>
<dbReference type="CDD" id="cd08161">
    <property type="entry name" value="SET"/>
    <property type="match status" value="1"/>
</dbReference>
<feature type="compositionally biased region" description="Low complexity" evidence="1">
    <location>
        <begin position="431"/>
        <end position="454"/>
    </location>
</feature>
<sequence length="820" mass="85426">MPMATGVQTVAALSMAVDASGPDLPHSEDDQDGGNGGGVGGSGSVHRDSGNSDADKIGSHLPSIRVVTAINDSRSSSSNGGSEDGSGTALDGITRALRSQDPASASLTATGREPESTSGRSDLDLEEQDHEHSAASSTTEDDDGASADSDESSTNGTDAEEPDAEDLGLSSSPGGGGGAAAAPGAEGSLAPPPTQADRSGDGGDGRDEGAHLCFDVRFASSQLHISKPAVEAAFPELYRAFASSKHFIRKNRGCARSGLTPTDAPPRADVVLDFVAAEDGQLHSQGCTLILVYGEFKMNGVHGLLSSMKAGRCRWLQLVVEPGRNPQLERLTEMEHQEAELRHGRRAVRRQGAKAAAVQRRPGLDSTPASRNAAGAGAGRDTETYGHSSSSDDGRSDSGSTSQGDSDGGADVGAPAQRKRQPTERRRKHSGQLTGQHQQQHQQQKLSAAAAAAQPPVDGHILRQGRHLRRFWGTDAIRACFPKEASAALRTHSIQPVVLHTLVRAGRLQAHEPGQVRVCGLTFDAALAPAVASTQAAWLAWLGRELRYADPARVQVSLAAANAGEQLNRNLVSSRLARLLGLEGAWDASLPEDPVVLEGALAPCGDPTRGGAGLQAAEAIKKNTVLGVVGGYVMPAAAAKDFVNFGHKHCWPEVAARLAEVVEGTQADVAAAWGLLAGSFRMPLAAGLGVREGPGLPAAVELSMLGYGNLTALVNDPRVDPRDWHAGNDVDAQEAAAKANCAASNGAWSGIDVICLPHVVPVSVRGLVLPVLVALRDIAPGEQLLRDYGADWWRELADAWEVAEHDGLDVARLLRPEPEP</sequence>
<feature type="compositionally biased region" description="Basic residues" evidence="1">
    <location>
        <begin position="417"/>
        <end position="430"/>
    </location>
</feature>
<dbReference type="Gene3D" id="2.170.270.10">
    <property type="entry name" value="SET domain"/>
    <property type="match status" value="1"/>
</dbReference>
<name>A0A150GE77_GONPE</name>
<comment type="caution">
    <text evidence="2">The sequence shown here is derived from an EMBL/GenBank/DDBJ whole genome shotgun (WGS) entry which is preliminary data.</text>
</comment>
<feature type="compositionally biased region" description="Low complexity" evidence="1">
    <location>
        <begin position="73"/>
        <end position="87"/>
    </location>
</feature>